<keyword evidence="6" id="KW-0472">Membrane</keyword>
<keyword evidence="6" id="KW-1133">Transmembrane helix</keyword>
<evidence type="ECO:0000256" key="1">
    <source>
        <dbReference type="ARBA" id="ARBA00000085"/>
    </source>
</evidence>
<dbReference type="InterPro" id="IPR005467">
    <property type="entry name" value="His_kinase_dom"/>
</dbReference>
<accession>A0A6M8BJ53</accession>
<evidence type="ECO:0000256" key="3">
    <source>
        <dbReference type="ARBA" id="ARBA00022553"/>
    </source>
</evidence>
<organism evidence="8 9">
    <name type="scientific">Thermoleptolyngbya sichuanensis A183</name>
    <dbReference type="NCBI Taxonomy" id="2737172"/>
    <lineage>
        <taxon>Bacteria</taxon>
        <taxon>Bacillati</taxon>
        <taxon>Cyanobacteriota</taxon>
        <taxon>Cyanophyceae</taxon>
        <taxon>Oculatellales</taxon>
        <taxon>Oculatellaceae</taxon>
        <taxon>Thermoleptolyngbya</taxon>
        <taxon>Thermoleptolyngbya sichuanensis</taxon>
    </lineage>
</organism>
<comment type="catalytic activity">
    <reaction evidence="1">
        <text>ATP + protein L-histidine = ADP + protein N-phospho-L-histidine.</text>
        <dbReference type="EC" id="2.7.13.3"/>
    </reaction>
</comment>
<evidence type="ECO:0000256" key="2">
    <source>
        <dbReference type="ARBA" id="ARBA00012438"/>
    </source>
</evidence>
<dbReference type="PANTHER" id="PTHR43065">
    <property type="entry name" value="SENSOR HISTIDINE KINASE"/>
    <property type="match status" value="1"/>
</dbReference>
<dbReference type="Gene3D" id="3.30.565.10">
    <property type="entry name" value="Histidine kinase-like ATPase, C-terminal domain"/>
    <property type="match status" value="1"/>
</dbReference>
<name>A0A6M8BJ53_9CYAN</name>
<keyword evidence="6" id="KW-0812">Transmembrane</keyword>
<dbReference type="GO" id="GO:0000155">
    <property type="term" value="F:phosphorelay sensor kinase activity"/>
    <property type="evidence" value="ECO:0007669"/>
    <property type="project" value="InterPro"/>
</dbReference>
<dbReference type="Gene3D" id="1.10.287.130">
    <property type="match status" value="1"/>
</dbReference>
<evidence type="ECO:0000256" key="5">
    <source>
        <dbReference type="ARBA" id="ARBA00023012"/>
    </source>
</evidence>
<dbReference type="KEGG" id="theu:HPC62_14715"/>
<dbReference type="InterPro" id="IPR003661">
    <property type="entry name" value="HisK_dim/P_dom"/>
</dbReference>
<keyword evidence="5" id="KW-0902">Two-component regulatory system</keyword>
<dbReference type="PRINTS" id="PR00344">
    <property type="entry name" value="BCTRLSENSOR"/>
</dbReference>
<dbReference type="PROSITE" id="PS50109">
    <property type="entry name" value="HIS_KIN"/>
    <property type="match status" value="1"/>
</dbReference>
<keyword evidence="4" id="KW-0418">Kinase</keyword>
<dbReference type="PANTHER" id="PTHR43065:SF48">
    <property type="entry name" value="HISTIDINE KINASE"/>
    <property type="match status" value="1"/>
</dbReference>
<dbReference type="Pfam" id="PF02518">
    <property type="entry name" value="HATPase_c"/>
    <property type="match status" value="1"/>
</dbReference>
<protein>
    <recommendedName>
        <fullName evidence="2">histidine kinase</fullName>
        <ecNumber evidence="2">2.7.13.3</ecNumber>
    </recommendedName>
</protein>
<proteinExistence type="predicted"/>
<dbReference type="Proteomes" id="UP000505210">
    <property type="component" value="Chromosome"/>
</dbReference>
<keyword evidence="4" id="KW-0808">Transferase</keyword>
<gene>
    <name evidence="8" type="ORF">HPC62_14715</name>
</gene>
<dbReference type="InterPro" id="IPR003594">
    <property type="entry name" value="HATPase_dom"/>
</dbReference>
<dbReference type="CDD" id="cd00082">
    <property type="entry name" value="HisKA"/>
    <property type="match status" value="1"/>
</dbReference>
<evidence type="ECO:0000259" key="7">
    <source>
        <dbReference type="PROSITE" id="PS50109"/>
    </source>
</evidence>
<dbReference type="SUPFAM" id="SSF55874">
    <property type="entry name" value="ATPase domain of HSP90 chaperone/DNA topoisomerase II/histidine kinase"/>
    <property type="match status" value="1"/>
</dbReference>
<dbReference type="EC" id="2.7.13.3" evidence="2"/>
<dbReference type="AlphaFoldDB" id="A0A6M8BJ53"/>
<sequence>MAERSNNARLLLTQIKEQVSRLNALEWEGFSKQKIDEDLAEEIAENRENTDEILEGLEQLKQGKYQADLERILALHTVYQQKMAAVFSLIEAGQVEQASEAEADEIDEIYDDLYAEIMALEKVYIEQHQRTRFLVNLGTTLSLVFSASAISLVFHEFSKKLWQKNLALESAFTELKNTQEHLVQQEKMAALGQLIAGVAHEINNPLGAIQAAASNTNHALKEAIAGLPKLHHRLTPEQQESFFELISKALTPPLSHQEQRSIKRELTAQLKSQGVDDPRYLADLLIDIGVRKDLEFLSPILKSEHQDWAICLAHNLASSFLNNQTILRAVERSSKIVFALKSYARFDQTGEQKQLQITDGIENVLEIYHNQIKRNIQLVRSYQQVPDIWGYPDELIQVWTNLIHNAIQAMESGGTLTISVIEKNGGLEVRIADTGSGIPQEVQTQMFDAFFTTKAAGEGSGLGLYISKKIIDKHRGSIEVESHPGNTEFRVWLPANKVSSKNTDPIENTTEELAHV</sequence>
<feature type="transmembrane region" description="Helical" evidence="6">
    <location>
        <begin position="133"/>
        <end position="154"/>
    </location>
</feature>
<dbReference type="InterPro" id="IPR004358">
    <property type="entry name" value="Sig_transdc_His_kin-like_C"/>
</dbReference>
<keyword evidence="3" id="KW-0597">Phosphoprotein</keyword>
<evidence type="ECO:0000313" key="8">
    <source>
        <dbReference type="EMBL" id="QKD84977.1"/>
    </source>
</evidence>
<dbReference type="InterPro" id="IPR036097">
    <property type="entry name" value="HisK_dim/P_sf"/>
</dbReference>
<keyword evidence="9" id="KW-1185">Reference proteome</keyword>
<evidence type="ECO:0000256" key="4">
    <source>
        <dbReference type="ARBA" id="ARBA00022777"/>
    </source>
</evidence>
<dbReference type="InterPro" id="IPR036890">
    <property type="entry name" value="HATPase_C_sf"/>
</dbReference>
<evidence type="ECO:0000313" key="9">
    <source>
        <dbReference type="Proteomes" id="UP000505210"/>
    </source>
</evidence>
<dbReference type="SUPFAM" id="SSF47384">
    <property type="entry name" value="Homodimeric domain of signal transducing histidine kinase"/>
    <property type="match status" value="1"/>
</dbReference>
<reference evidence="8 9" key="1">
    <citation type="submission" date="2020-05" db="EMBL/GenBank/DDBJ databases">
        <title>Complete genome sequence of of a novel Thermoleptolyngbya strain isolated from hot springs of Ganzi, Sichuan China.</title>
        <authorList>
            <person name="Tang J."/>
            <person name="Daroch M."/>
            <person name="Li L."/>
            <person name="Waleron K."/>
            <person name="Waleron M."/>
            <person name="Waleron M."/>
        </authorList>
    </citation>
    <scope>NUCLEOTIDE SEQUENCE [LARGE SCALE GENOMIC DNA]</scope>
    <source>
        <strain evidence="8 9">PKUAC-SCTA183</strain>
    </source>
</reference>
<dbReference type="EMBL" id="CP053661">
    <property type="protein sequence ID" value="QKD84977.1"/>
    <property type="molecule type" value="Genomic_DNA"/>
</dbReference>
<feature type="domain" description="Histidine kinase" evidence="7">
    <location>
        <begin position="324"/>
        <end position="497"/>
    </location>
</feature>
<evidence type="ECO:0000256" key="6">
    <source>
        <dbReference type="SAM" id="Phobius"/>
    </source>
</evidence>
<dbReference type="SMART" id="SM00387">
    <property type="entry name" value="HATPase_c"/>
    <property type="match status" value="1"/>
</dbReference>